<feature type="transmembrane region" description="Helical" evidence="6">
    <location>
        <begin position="301"/>
        <end position="318"/>
    </location>
</feature>
<dbReference type="EMBL" id="FWYF01000001">
    <property type="protein sequence ID" value="SMD32599.1"/>
    <property type="molecule type" value="Genomic_DNA"/>
</dbReference>
<evidence type="ECO:0000256" key="1">
    <source>
        <dbReference type="ARBA" id="ARBA00004651"/>
    </source>
</evidence>
<name>A0A1W2G7D9_REIFA</name>
<dbReference type="Proteomes" id="UP000192472">
    <property type="component" value="Unassembled WGS sequence"/>
</dbReference>
<dbReference type="InterPro" id="IPR050638">
    <property type="entry name" value="AA-Vitamin_Transporters"/>
</dbReference>
<dbReference type="InterPro" id="IPR000620">
    <property type="entry name" value="EamA_dom"/>
</dbReference>
<feature type="transmembrane region" description="Helical" evidence="6">
    <location>
        <begin position="153"/>
        <end position="170"/>
    </location>
</feature>
<dbReference type="InterPro" id="IPR037185">
    <property type="entry name" value="EmrE-like"/>
</dbReference>
<accession>A0A1W2G7D9</accession>
<feature type="transmembrane region" description="Helical" evidence="6">
    <location>
        <begin position="244"/>
        <end position="265"/>
    </location>
</feature>
<evidence type="ECO:0000313" key="8">
    <source>
        <dbReference type="EMBL" id="SMD32599.1"/>
    </source>
</evidence>
<evidence type="ECO:0000259" key="7">
    <source>
        <dbReference type="Pfam" id="PF00892"/>
    </source>
</evidence>
<feature type="transmembrane region" description="Helical" evidence="6">
    <location>
        <begin position="127"/>
        <end position="146"/>
    </location>
</feature>
<sequence>MVTNIYVTNWLHKYYFQKNEKLTYHSCMNRSITLLLLILTMLFWAVNFHITKIALVHYSPMAVAFWRFLFGVIILIGVLVVQYGKGLSNIRISLKTFGLICLVSFFGIFLTIYFFNKGLQTASAVSGSLILATSPIMTAILAFFFLNRRFSPIQLFAMTISITGVIILLVKGDFTRLIAMKLETGDLYILGMALVFSLSQILVDKYLSGINSILMTTISVIIGLLMFAAVSTPELLSSPVPDEWPFWASVGFMGILGTGVGYVAFYHAVVKLGATTTALYGNLIPLFTVLLAVPFKEEVHASQLIGGLVIVLGLLLFGQSKKR</sequence>
<feature type="transmembrane region" description="Helical" evidence="6">
    <location>
        <begin position="64"/>
        <end position="84"/>
    </location>
</feature>
<evidence type="ECO:0000256" key="2">
    <source>
        <dbReference type="ARBA" id="ARBA00022475"/>
    </source>
</evidence>
<dbReference type="AlphaFoldDB" id="A0A1W2G7D9"/>
<comment type="subcellular location">
    <subcellularLocation>
        <location evidence="1">Cell membrane</location>
        <topology evidence="1">Multi-pass membrane protein</topology>
    </subcellularLocation>
</comment>
<feature type="transmembrane region" description="Helical" evidence="6">
    <location>
        <begin position="185"/>
        <end position="203"/>
    </location>
</feature>
<keyword evidence="3 6" id="KW-0812">Transmembrane</keyword>
<gene>
    <name evidence="8" type="ORF">SAMN04488029_0948</name>
</gene>
<organism evidence="8 9">
    <name type="scientific">Reichenbachiella faecimaris</name>
    <dbReference type="NCBI Taxonomy" id="692418"/>
    <lineage>
        <taxon>Bacteria</taxon>
        <taxon>Pseudomonadati</taxon>
        <taxon>Bacteroidota</taxon>
        <taxon>Cytophagia</taxon>
        <taxon>Cytophagales</taxon>
        <taxon>Reichenbachiellaceae</taxon>
        <taxon>Reichenbachiella</taxon>
    </lineage>
</organism>
<feature type="transmembrane region" description="Helical" evidence="6">
    <location>
        <begin position="277"/>
        <end position="295"/>
    </location>
</feature>
<feature type="transmembrane region" description="Helical" evidence="6">
    <location>
        <begin position="210"/>
        <end position="232"/>
    </location>
</feature>
<feature type="domain" description="EamA" evidence="7">
    <location>
        <begin position="33"/>
        <end position="169"/>
    </location>
</feature>
<evidence type="ECO:0000256" key="5">
    <source>
        <dbReference type="ARBA" id="ARBA00023136"/>
    </source>
</evidence>
<proteinExistence type="predicted"/>
<protein>
    <submittedName>
        <fullName evidence="8">Permease of the drug/metabolite transporter (DMT) superfamily</fullName>
    </submittedName>
</protein>
<evidence type="ECO:0000256" key="6">
    <source>
        <dbReference type="SAM" id="Phobius"/>
    </source>
</evidence>
<dbReference type="SUPFAM" id="SSF103481">
    <property type="entry name" value="Multidrug resistance efflux transporter EmrE"/>
    <property type="match status" value="2"/>
</dbReference>
<keyword evidence="9" id="KW-1185">Reference proteome</keyword>
<feature type="transmembrane region" description="Helical" evidence="6">
    <location>
        <begin position="34"/>
        <end position="58"/>
    </location>
</feature>
<evidence type="ECO:0000256" key="4">
    <source>
        <dbReference type="ARBA" id="ARBA00022989"/>
    </source>
</evidence>
<keyword evidence="5 6" id="KW-0472">Membrane</keyword>
<reference evidence="8 9" key="1">
    <citation type="submission" date="2017-04" db="EMBL/GenBank/DDBJ databases">
        <authorList>
            <person name="Afonso C.L."/>
            <person name="Miller P.J."/>
            <person name="Scott M.A."/>
            <person name="Spackman E."/>
            <person name="Goraichik I."/>
            <person name="Dimitrov K.M."/>
            <person name="Suarez D.L."/>
            <person name="Swayne D.E."/>
        </authorList>
    </citation>
    <scope>NUCLEOTIDE SEQUENCE [LARGE SCALE GENOMIC DNA]</scope>
    <source>
        <strain evidence="8 9">DSM 26133</strain>
    </source>
</reference>
<dbReference type="PANTHER" id="PTHR32322">
    <property type="entry name" value="INNER MEMBRANE TRANSPORTER"/>
    <property type="match status" value="1"/>
</dbReference>
<dbReference type="PANTHER" id="PTHR32322:SF18">
    <property type="entry name" value="S-ADENOSYLMETHIONINE_S-ADENOSYLHOMOCYSTEINE TRANSPORTER"/>
    <property type="match status" value="1"/>
</dbReference>
<feature type="transmembrane region" description="Helical" evidence="6">
    <location>
        <begin position="96"/>
        <end position="115"/>
    </location>
</feature>
<evidence type="ECO:0000313" key="9">
    <source>
        <dbReference type="Proteomes" id="UP000192472"/>
    </source>
</evidence>
<dbReference type="GO" id="GO:0005886">
    <property type="term" value="C:plasma membrane"/>
    <property type="evidence" value="ECO:0007669"/>
    <property type="project" value="UniProtKB-SubCell"/>
</dbReference>
<feature type="domain" description="EamA" evidence="7">
    <location>
        <begin position="184"/>
        <end position="317"/>
    </location>
</feature>
<keyword evidence="4 6" id="KW-1133">Transmembrane helix</keyword>
<keyword evidence="2" id="KW-1003">Cell membrane</keyword>
<dbReference type="STRING" id="692418.SAMN04488029_0948"/>
<evidence type="ECO:0000256" key="3">
    <source>
        <dbReference type="ARBA" id="ARBA00022692"/>
    </source>
</evidence>
<dbReference type="Pfam" id="PF00892">
    <property type="entry name" value="EamA"/>
    <property type="match status" value="2"/>
</dbReference>